<feature type="compositionally biased region" description="Basic residues" evidence="1">
    <location>
        <begin position="1116"/>
        <end position="1126"/>
    </location>
</feature>
<dbReference type="EMBL" id="BMAT01001276">
    <property type="protein sequence ID" value="GFR82537.1"/>
    <property type="molecule type" value="Genomic_DNA"/>
</dbReference>
<feature type="compositionally biased region" description="Basic residues" evidence="1">
    <location>
        <begin position="93"/>
        <end position="108"/>
    </location>
</feature>
<sequence>MTGRDQRKSPNILEWLPGMQISVAGQQAKQLCWQNAVPKRRRRNTEDGAAHLSKVAANDPSVFQLSPRKLLLGNMVGAAQLKTQISSSGEKTKRSKTSSKKRLSKKRIISGDMARSSKHNHSSVGALANPKGFLGVSELPISQLLASTVKTTSPKMKSTSGKGGKHHGKPNFKITSSTSKKKKLCEKKTSASCKKNPSKRRGKAAAASVNPGSYPNGSGSAFLRHLNFRPIQVDEENTKGDDLGLDGTESVPNAKNVNYESWMESNVSASSSFTSMAEMDVSSVELDAGEDLKNNSDKWDAVKPHSRRASSKRSQGDINEISDSHHPASALQHSTSPKSREGRGGGSATRGRSATPHVSHALKLQSPPSSGCCSNECNTDQASSSHVSSTSASDTLSQAFVALDDVSRERVQQEFEQRLGKYISMLCGENADPAAFKRLQSRILRQKHRASLSHIWAELASKFAQKSNAGLANRKSEPVVASATTDDSTSKAGTSPVAESKQQNISANKREDNNPAAYVGLPPPSRRPHSTDLTNPVRRMPTPSLRYLLKCAISSDPARGSAKKKVETSIENRLVVSKLGSAIGDNACVAKTCQSNEKQGVRENKPPAWIPVLQTNNGAQTDGTGCNCDCRSRSRTPSVVSGPYLTTTRSPAFTGLSNLVVAADQQQDYAEVSYLMSQTGSTSSATPPSYGKLSPTSNFISVGKQSSTGNLSRGCASHDGKTSSPVGIKRTSSLRETPKASPKNIPRPPPTPQDFRDGDFTEDVSARVEADLQKYNAVMNRCRALLGEHELEEQESSTWTNSSCVTAAAAAAVANTQIEREIRLMAGELVADAPGKYFNTGDQRAVVNQSMGDNFADPKDHRARENPIFSESNPKKDDGSVKELKKLRRSSSAQGPKAETTNLCSLPPKRSSSNPYYVGVVDFGSVAAIKRLVDPASCQGKPKVTFEIDNEKGMLSIPSGAVDTAHLLSQHGGGASVPASTEPMSIDQAVSLCAKKTTSGRKKRAAIKSSGKSGKRSKHKQAVAKSAPTKGAGLAITQGEAKPALSRKLTTINEGCISRLPLRINPYYRLDLKGKPLITSPAPPRPGSQTSWKTVDTDGTLRSPPPVTKNTARAGKPPKKKVKRVKKTSEVLGEIPESSSGQLEKVTNKKAAKKPAQEAKTPVREKERTPVREKEAIKIDLGQTQDTTSDPETCVQAIQNAVAAETVNGEDDQISSLSLQDEETKQASIPSSVASKSNTRFSPHKQRSVSFGMLKSSVPGNQPNNKPVAAHSLSKASCSGLGSITKSPSKSTAVKRYGYRPMRTPGRAQQKQPVSARSSDVSVEADTTASEDELERCRRAFASYKDSHPELEKSLDAWPQNTKTTVLRKAGPLVVALLIQWLIQYNYAQA</sequence>
<feature type="compositionally biased region" description="Polar residues" evidence="1">
    <location>
        <begin position="1279"/>
        <end position="1292"/>
    </location>
</feature>
<feature type="compositionally biased region" description="Low complexity" evidence="1">
    <location>
        <begin position="379"/>
        <end position="391"/>
    </location>
</feature>
<accession>A0AAV4GA38</accession>
<feature type="compositionally biased region" description="Basic and acidic residues" evidence="1">
    <location>
        <begin position="856"/>
        <end position="865"/>
    </location>
</feature>
<comment type="caution">
    <text evidence="2">The sequence shown here is derived from an EMBL/GenBank/DDBJ whole genome shotgun (WGS) entry which is preliminary data.</text>
</comment>
<feature type="region of interest" description="Disordered" evidence="1">
    <location>
        <begin position="1254"/>
        <end position="1273"/>
    </location>
</feature>
<feature type="compositionally biased region" description="Basic and acidic residues" evidence="1">
    <location>
        <begin position="1155"/>
        <end position="1178"/>
    </location>
</feature>
<feature type="compositionally biased region" description="Polar residues" evidence="1">
    <location>
        <begin position="482"/>
        <end position="493"/>
    </location>
</feature>
<feature type="region of interest" description="Disordered" evidence="1">
    <location>
        <begin position="709"/>
        <end position="759"/>
    </location>
</feature>
<dbReference type="Proteomes" id="UP000762676">
    <property type="component" value="Unassembled WGS sequence"/>
</dbReference>
<feature type="region of interest" description="Disordered" evidence="1">
    <location>
        <begin position="1279"/>
        <end position="1330"/>
    </location>
</feature>
<feature type="compositionally biased region" description="Polar residues" evidence="1">
    <location>
        <begin position="1182"/>
        <end position="1191"/>
    </location>
</feature>
<reference evidence="2 3" key="1">
    <citation type="journal article" date="2021" name="Elife">
        <title>Chloroplast acquisition without the gene transfer in kleptoplastic sea slugs, Plakobranchus ocellatus.</title>
        <authorList>
            <person name="Maeda T."/>
            <person name="Takahashi S."/>
            <person name="Yoshida T."/>
            <person name="Shimamura S."/>
            <person name="Takaki Y."/>
            <person name="Nagai Y."/>
            <person name="Toyoda A."/>
            <person name="Suzuki Y."/>
            <person name="Arimoto A."/>
            <person name="Ishii H."/>
            <person name="Satoh N."/>
            <person name="Nishiyama T."/>
            <person name="Hasebe M."/>
            <person name="Maruyama T."/>
            <person name="Minagawa J."/>
            <person name="Obokata J."/>
            <person name="Shigenobu S."/>
        </authorList>
    </citation>
    <scope>NUCLEOTIDE SEQUENCE [LARGE SCALE GENOMIC DNA]</scope>
</reference>
<feature type="compositionally biased region" description="Low complexity" evidence="1">
    <location>
        <begin position="150"/>
        <end position="160"/>
    </location>
</feature>
<proteinExistence type="predicted"/>
<feature type="region of interest" description="Disordered" evidence="1">
    <location>
        <begin position="468"/>
        <end position="539"/>
    </location>
</feature>
<feature type="region of interest" description="Disordered" evidence="1">
    <location>
        <begin position="150"/>
        <end position="215"/>
    </location>
</feature>
<feature type="region of interest" description="Disordered" evidence="1">
    <location>
        <begin position="851"/>
        <end position="908"/>
    </location>
</feature>
<feature type="compositionally biased region" description="Basic residues" evidence="1">
    <location>
        <begin position="1013"/>
        <end position="1022"/>
    </location>
</feature>
<feature type="region of interest" description="Disordered" evidence="1">
    <location>
        <begin position="83"/>
        <end position="124"/>
    </location>
</feature>
<feature type="compositionally biased region" description="Basic and acidic residues" evidence="1">
    <location>
        <begin position="290"/>
        <end position="303"/>
    </location>
</feature>
<feature type="region of interest" description="Disordered" evidence="1">
    <location>
        <begin position="1078"/>
        <end position="1191"/>
    </location>
</feature>
<feature type="compositionally biased region" description="Polar residues" evidence="1">
    <location>
        <begin position="1307"/>
        <end position="1328"/>
    </location>
</feature>
<feature type="compositionally biased region" description="Polar residues" evidence="1">
    <location>
        <begin position="1226"/>
        <end position="1241"/>
    </location>
</feature>
<feature type="region of interest" description="Disordered" evidence="1">
    <location>
        <begin position="996"/>
        <end position="1035"/>
    </location>
</feature>
<feature type="region of interest" description="Disordered" evidence="1">
    <location>
        <begin position="679"/>
        <end position="698"/>
    </location>
</feature>
<feature type="compositionally biased region" description="Polar residues" evidence="1">
    <location>
        <begin position="366"/>
        <end position="378"/>
    </location>
</feature>
<feature type="region of interest" description="Disordered" evidence="1">
    <location>
        <begin position="287"/>
        <end position="391"/>
    </location>
</feature>
<feature type="compositionally biased region" description="Basic and acidic residues" evidence="1">
    <location>
        <begin position="873"/>
        <end position="884"/>
    </location>
</feature>
<protein>
    <submittedName>
        <fullName evidence="2">Uncharacterized protein</fullName>
    </submittedName>
</protein>
<feature type="compositionally biased region" description="Polar residues" evidence="1">
    <location>
        <begin position="722"/>
        <end position="735"/>
    </location>
</feature>
<evidence type="ECO:0000256" key="1">
    <source>
        <dbReference type="SAM" id="MobiDB-lite"/>
    </source>
</evidence>
<organism evidence="2 3">
    <name type="scientific">Elysia marginata</name>
    <dbReference type="NCBI Taxonomy" id="1093978"/>
    <lineage>
        <taxon>Eukaryota</taxon>
        <taxon>Metazoa</taxon>
        <taxon>Spiralia</taxon>
        <taxon>Lophotrochozoa</taxon>
        <taxon>Mollusca</taxon>
        <taxon>Gastropoda</taxon>
        <taxon>Heterobranchia</taxon>
        <taxon>Euthyneura</taxon>
        <taxon>Panpulmonata</taxon>
        <taxon>Sacoglossa</taxon>
        <taxon>Placobranchoidea</taxon>
        <taxon>Plakobranchidae</taxon>
        <taxon>Elysia</taxon>
    </lineage>
</organism>
<evidence type="ECO:0000313" key="2">
    <source>
        <dbReference type="EMBL" id="GFR82537.1"/>
    </source>
</evidence>
<feature type="compositionally biased region" description="Polar residues" evidence="1">
    <location>
        <begin position="890"/>
        <end position="908"/>
    </location>
</feature>
<keyword evidence="3" id="KW-1185">Reference proteome</keyword>
<gene>
    <name evidence="2" type="ORF">ElyMa_000629600</name>
</gene>
<name>A0AAV4GA38_9GAST</name>
<feature type="region of interest" description="Disordered" evidence="1">
    <location>
        <begin position="1204"/>
        <end position="1247"/>
    </location>
</feature>
<evidence type="ECO:0000313" key="3">
    <source>
        <dbReference type="Proteomes" id="UP000762676"/>
    </source>
</evidence>